<reference evidence="7" key="1">
    <citation type="submission" date="2020-04" db="EMBL/GenBank/DDBJ databases">
        <authorList>
            <person name="Chiriac C."/>
            <person name="Salcher M."/>
            <person name="Ghai R."/>
            <person name="Kavagutti S V."/>
        </authorList>
    </citation>
    <scope>NUCLEOTIDE SEQUENCE</scope>
</reference>
<evidence type="ECO:0000256" key="1">
    <source>
        <dbReference type="ARBA" id="ARBA00022612"/>
    </source>
</evidence>
<proteinExistence type="predicted"/>
<dbReference type="Pfam" id="PF04586">
    <property type="entry name" value="Peptidase_S78"/>
    <property type="match status" value="1"/>
</dbReference>
<evidence type="ECO:0000256" key="4">
    <source>
        <dbReference type="ARBA" id="ARBA00022950"/>
    </source>
</evidence>
<protein>
    <submittedName>
        <fullName evidence="7">Proheadase_HK97, phage prohead protease, HK97 family</fullName>
    </submittedName>
</protein>
<evidence type="ECO:0000256" key="5">
    <source>
        <dbReference type="ARBA" id="ARBA00023045"/>
    </source>
</evidence>
<dbReference type="GO" id="GO:0006508">
    <property type="term" value="P:proteolysis"/>
    <property type="evidence" value="ECO:0007669"/>
    <property type="project" value="UniProtKB-KW"/>
</dbReference>
<feature type="domain" description="Prohead serine protease" evidence="6">
    <location>
        <begin position="8"/>
        <end position="157"/>
    </location>
</feature>
<name>A0A6J5KKK8_9CAUD</name>
<dbReference type="InterPro" id="IPR006433">
    <property type="entry name" value="Prohead_protease"/>
</dbReference>
<dbReference type="NCBIfam" id="TIGR01543">
    <property type="entry name" value="proheadase_HK97"/>
    <property type="match status" value="1"/>
</dbReference>
<keyword evidence="3" id="KW-0378">Hydrolase</keyword>
<gene>
    <name evidence="7" type="ORF">UFOVP14_8</name>
</gene>
<dbReference type="InterPro" id="IPR054613">
    <property type="entry name" value="Peptidase_S78_dom"/>
</dbReference>
<evidence type="ECO:0000256" key="3">
    <source>
        <dbReference type="ARBA" id="ARBA00022801"/>
    </source>
</evidence>
<keyword evidence="5" id="KW-1273">Viral capsid maturation</keyword>
<keyword evidence="1" id="KW-1188">Viral release from host cell</keyword>
<evidence type="ECO:0000259" key="6">
    <source>
        <dbReference type="Pfam" id="PF04586"/>
    </source>
</evidence>
<dbReference type="GO" id="GO:0008233">
    <property type="term" value="F:peptidase activity"/>
    <property type="evidence" value="ECO:0007669"/>
    <property type="project" value="UniProtKB-KW"/>
</dbReference>
<evidence type="ECO:0000256" key="2">
    <source>
        <dbReference type="ARBA" id="ARBA00022670"/>
    </source>
</evidence>
<sequence>MEHKKVSFEIKSVNDSGTFEGYGSVYDVVDQGDDIVAKGAFAESLQGLAQKGRMPALLWQHDATQPIGVYTKMTEDENGLYVEGQLALKTQKGAEAYELMKMGAISGLSIGFMTRSDSYDQVSGIRTINKGDLWEVSVVTFPMNDQARIDAVKSIDEISDLKSAENYLRDSCGLSRSAATAFVSKLNGLKQSDSGVDTEAKHIEQALVARFLTIKA</sequence>
<organism evidence="7">
    <name type="scientific">uncultured Caudovirales phage</name>
    <dbReference type="NCBI Taxonomy" id="2100421"/>
    <lineage>
        <taxon>Viruses</taxon>
        <taxon>Duplodnaviria</taxon>
        <taxon>Heunggongvirae</taxon>
        <taxon>Uroviricota</taxon>
        <taxon>Caudoviricetes</taxon>
        <taxon>Peduoviridae</taxon>
        <taxon>Maltschvirus</taxon>
        <taxon>Maltschvirus maltsch</taxon>
    </lineage>
</organism>
<accession>A0A6J5KKK8</accession>
<keyword evidence="4" id="KW-0118">Viral capsid assembly</keyword>
<dbReference type="EMBL" id="LR796151">
    <property type="protein sequence ID" value="CAB4121497.1"/>
    <property type="molecule type" value="Genomic_DNA"/>
</dbReference>
<keyword evidence="2 7" id="KW-0645">Protease</keyword>
<evidence type="ECO:0000313" key="7">
    <source>
        <dbReference type="EMBL" id="CAB4121497.1"/>
    </source>
</evidence>
<dbReference type="GO" id="GO:0046797">
    <property type="term" value="P:viral procapsid maturation"/>
    <property type="evidence" value="ECO:0007669"/>
    <property type="project" value="UniProtKB-KW"/>
</dbReference>